<accession>A0A0A8L1U9</accession>
<dbReference type="OrthoDB" id="5304883at2759"/>
<dbReference type="GO" id="GO:0000307">
    <property type="term" value="C:cyclin-dependent protein kinase holoenzyme complex"/>
    <property type="evidence" value="ECO:0007669"/>
    <property type="project" value="UniProtKB-ARBA"/>
</dbReference>
<gene>
    <name evidence="2" type="ORF">KLDO_g433</name>
</gene>
<feature type="compositionally biased region" description="Low complexity" evidence="1">
    <location>
        <begin position="122"/>
        <end position="138"/>
    </location>
</feature>
<feature type="compositionally biased region" description="Basic and acidic residues" evidence="1">
    <location>
        <begin position="292"/>
        <end position="302"/>
    </location>
</feature>
<organism evidence="2 3">
    <name type="scientific">Kluyveromyces dobzhanskii CBS 2104</name>
    <dbReference type="NCBI Taxonomy" id="1427455"/>
    <lineage>
        <taxon>Eukaryota</taxon>
        <taxon>Fungi</taxon>
        <taxon>Dikarya</taxon>
        <taxon>Ascomycota</taxon>
        <taxon>Saccharomycotina</taxon>
        <taxon>Saccharomycetes</taxon>
        <taxon>Saccharomycetales</taxon>
        <taxon>Saccharomycetaceae</taxon>
        <taxon>Kluyveromyces</taxon>
    </lineage>
</organism>
<feature type="region of interest" description="Disordered" evidence="1">
    <location>
        <begin position="257"/>
        <end position="351"/>
    </location>
</feature>
<dbReference type="GO" id="GO:0019901">
    <property type="term" value="F:protein kinase binding"/>
    <property type="evidence" value="ECO:0007669"/>
    <property type="project" value="InterPro"/>
</dbReference>
<dbReference type="PANTHER" id="PTHR15615:SF123">
    <property type="entry name" value="PHO85 CYCLIN-10-RELATED"/>
    <property type="match status" value="1"/>
</dbReference>
<evidence type="ECO:0000313" key="3">
    <source>
        <dbReference type="Proteomes" id="UP000031516"/>
    </source>
</evidence>
<protein>
    <submittedName>
        <fullName evidence="2">WGS project CCBQ000000000 data, contig 00016</fullName>
    </submittedName>
</protein>
<comment type="caution">
    <text evidence="2">The sequence shown here is derived from an EMBL/GenBank/DDBJ whole genome shotgun (WGS) entry which is preliminary data.</text>
</comment>
<feature type="region of interest" description="Disordered" evidence="1">
    <location>
        <begin position="206"/>
        <end position="230"/>
    </location>
</feature>
<dbReference type="PANTHER" id="PTHR15615">
    <property type="match status" value="1"/>
</dbReference>
<dbReference type="Gene3D" id="1.10.472.10">
    <property type="entry name" value="Cyclin-like"/>
    <property type="match status" value="1"/>
</dbReference>
<name>A0A0A8L1U9_9SACH</name>
<dbReference type="InterPro" id="IPR013922">
    <property type="entry name" value="Cyclin_PHO80-like"/>
</dbReference>
<dbReference type="GO" id="GO:0016538">
    <property type="term" value="F:cyclin-dependent protein serine/threonine kinase regulator activity"/>
    <property type="evidence" value="ECO:0007669"/>
    <property type="project" value="TreeGrafter"/>
</dbReference>
<feature type="region of interest" description="Disordered" evidence="1">
    <location>
        <begin position="118"/>
        <end position="162"/>
    </location>
</feature>
<reference evidence="2 3" key="1">
    <citation type="submission" date="2014-03" db="EMBL/GenBank/DDBJ databases">
        <title>The genome of Kluyveromyces dobzhanskii.</title>
        <authorList>
            <person name="Nystedt B."/>
            <person name="Astrom S."/>
        </authorList>
    </citation>
    <scope>NUCLEOTIDE SEQUENCE [LARGE SCALE GENOMIC DNA]</scope>
    <source>
        <strain evidence="2 3">CBS 2104</strain>
    </source>
</reference>
<sequence length="496" mass="54618">MDCSGPTSPRNAFIGDKRDWFKVNGELDASEDCDPSDYDIEDESFGLPLKSRHLAGNFDDILQSADSKKVRFVEAKNRMTVEQLLENTSKLNLVYENSVEEIADFKSGLDVKEWYRSTTPDTTTGASAKATASAGSASNFQLSEAGDRDTSTAGGAESDQESNVFDRRLSNLLASTPVSNYKLNNQAVINSQSDLNALSKCSFSERLDEQRNDPPLTHSLLEKNSGQNGTFDLQMTSEEALKLFNDFFQLALRLSSEKNDGSTSGVVEKLDESTRDSEKSTDDSAETNNIHNDNDNNDKNNNDNDNNDNNNPNVGSSSESNSDSGTKVFVNSSGTGEDMAMGMGNGSHENLDEASNTRAIFQMKSVPTLSAPEYLDRIQSKCSFPPIIYLTASSLLVTFCDIKYDHSTGNFHLENPITKSMVHRLIIAFIRVATKLLEDNVHSHFYFSKVCGVSKKLLSKLELNLILILRDTEDGLLNSELSIKTVLALHGYINFS</sequence>
<proteinExistence type="predicted"/>
<keyword evidence="3" id="KW-1185">Reference proteome</keyword>
<evidence type="ECO:0000256" key="1">
    <source>
        <dbReference type="SAM" id="MobiDB-lite"/>
    </source>
</evidence>
<dbReference type="Pfam" id="PF08613">
    <property type="entry name" value="Cyclin"/>
    <property type="match status" value="1"/>
</dbReference>
<dbReference type="AlphaFoldDB" id="A0A0A8L1U9"/>
<evidence type="ECO:0000313" key="2">
    <source>
        <dbReference type="EMBL" id="CDO92107.1"/>
    </source>
</evidence>
<dbReference type="GO" id="GO:0005634">
    <property type="term" value="C:nucleus"/>
    <property type="evidence" value="ECO:0007669"/>
    <property type="project" value="TreeGrafter"/>
</dbReference>
<feature type="compositionally biased region" description="Low complexity" evidence="1">
    <location>
        <begin position="303"/>
        <end position="324"/>
    </location>
</feature>
<dbReference type="Proteomes" id="UP000031516">
    <property type="component" value="Unassembled WGS sequence"/>
</dbReference>
<feature type="compositionally biased region" description="Basic and acidic residues" evidence="1">
    <location>
        <begin position="268"/>
        <end position="282"/>
    </location>
</feature>
<dbReference type="EMBL" id="CCBQ010000012">
    <property type="protein sequence ID" value="CDO92107.1"/>
    <property type="molecule type" value="Genomic_DNA"/>
</dbReference>